<gene>
    <name evidence="16" type="primary">LOC113503696</name>
</gene>
<dbReference type="AlphaFoldDB" id="A0A7E5WLJ8"/>
<dbReference type="InterPro" id="IPR012934">
    <property type="entry name" value="Znf_AD"/>
</dbReference>
<dbReference type="SMART" id="SM00868">
    <property type="entry name" value="zf-AD"/>
    <property type="match status" value="1"/>
</dbReference>
<evidence type="ECO:0000256" key="1">
    <source>
        <dbReference type="ARBA" id="ARBA00004123"/>
    </source>
</evidence>
<keyword evidence="10" id="KW-0539">Nucleus</keyword>
<name>A0A7E5WLJ8_TRINI</name>
<dbReference type="GO" id="GO:0000981">
    <property type="term" value="F:DNA-binding transcription factor activity, RNA polymerase II-specific"/>
    <property type="evidence" value="ECO:0007669"/>
    <property type="project" value="TreeGrafter"/>
</dbReference>
<dbReference type="Gene3D" id="3.40.1800.20">
    <property type="match status" value="1"/>
</dbReference>
<feature type="domain" description="C2H2-type" evidence="13">
    <location>
        <begin position="361"/>
        <end position="388"/>
    </location>
</feature>
<evidence type="ECO:0000256" key="7">
    <source>
        <dbReference type="ARBA" id="ARBA00023015"/>
    </source>
</evidence>
<dbReference type="GeneID" id="113503696"/>
<evidence type="ECO:0000256" key="3">
    <source>
        <dbReference type="ARBA" id="ARBA00022723"/>
    </source>
</evidence>
<evidence type="ECO:0000256" key="8">
    <source>
        <dbReference type="ARBA" id="ARBA00023125"/>
    </source>
</evidence>
<dbReference type="InterPro" id="IPR036236">
    <property type="entry name" value="Znf_C2H2_sf"/>
</dbReference>
<feature type="binding site" evidence="12">
    <location>
        <position position="11"/>
    </location>
    <ligand>
        <name>Zn(2+)</name>
        <dbReference type="ChEBI" id="CHEBI:29105"/>
    </ligand>
</feature>
<evidence type="ECO:0000313" key="15">
    <source>
        <dbReference type="Proteomes" id="UP000322000"/>
    </source>
</evidence>
<feature type="domain" description="C2H2-type" evidence="13">
    <location>
        <begin position="389"/>
        <end position="416"/>
    </location>
</feature>
<evidence type="ECO:0000259" key="13">
    <source>
        <dbReference type="PROSITE" id="PS50157"/>
    </source>
</evidence>
<keyword evidence="6 12" id="KW-0862">Zinc</keyword>
<dbReference type="Gene3D" id="3.30.160.60">
    <property type="entry name" value="Classic Zinc Finger"/>
    <property type="match status" value="11"/>
</dbReference>
<protein>
    <submittedName>
        <fullName evidence="16">Zinc finger protein 883-like</fullName>
    </submittedName>
</protein>
<feature type="domain" description="ZAD" evidence="14">
    <location>
        <begin position="6"/>
        <end position="84"/>
    </location>
</feature>
<feature type="domain" description="C2H2-type" evidence="13">
    <location>
        <begin position="473"/>
        <end position="495"/>
    </location>
</feature>
<comment type="subcellular location">
    <subcellularLocation>
        <location evidence="1">Nucleus</location>
    </subcellularLocation>
</comment>
<dbReference type="KEGG" id="tnl:113503696"/>
<feature type="domain" description="C2H2-type" evidence="13">
    <location>
        <begin position="305"/>
        <end position="332"/>
    </location>
</feature>
<evidence type="ECO:0000256" key="5">
    <source>
        <dbReference type="ARBA" id="ARBA00022771"/>
    </source>
</evidence>
<dbReference type="GO" id="GO:0008270">
    <property type="term" value="F:zinc ion binding"/>
    <property type="evidence" value="ECO:0007669"/>
    <property type="project" value="UniProtKB-UniRule"/>
</dbReference>
<feature type="domain" description="C2H2-type" evidence="13">
    <location>
        <begin position="249"/>
        <end position="276"/>
    </location>
</feature>
<dbReference type="OrthoDB" id="1095242at2759"/>
<evidence type="ECO:0000256" key="4">
    <source>
        <dbReference type="ARBA" id="ARBA00022737"/>
    </source>
</evidence>
<dbReference type="Pfam" id="PF00096">
    <property type="entry name" value="zf-C2H2"/>
    <property type="match status" value="9"/>
</dbReference>
<comment type="similarity">
    <text evidence="2">Belongs to the krueppel C2H2-type zinc-finger protein family.</text>
</comment>
<dbReference type="PROSITE" id="PS51915">
    <property type="entry name" value="ZAD"/>
    <property type="match status" value="1"/>
</dbReference>
<evidence type="ECO:0000313" key="16">
    <source>
        <dbReference type="RefSeq" id="XP_026741559.1"/>
    </source>
</evidence>
<evidence type="ECO:0000256" key="9">
    <source>
        <dbReference type="ARBA" id="ARBA00023163"/>
    </source>
</evidence>
<feature type="domain" description="C2H2-type" evidence="13">
    <location>
        <begin position="127"/>
        <end position="149"/>
    </location>
</feature>
<dbReference type="RefSeq" id="XP_026741559.1">
    <property type="nucleotide sequence ID" value="XM_026885758.1"/>
</dbReference>
<dbReference type="FunFam" id="3.30.160.60:FF:000624">
    <property type="entry name" value="zinc finger protein 697"/>
    <property type="match status" value="1"/>
</dbReference>
<dbReference type="SUPFAM" id="SSF57716">
    <property type="entry name" value="Glucocorticoid receptor-like (DNA-binding domain)"/>
    <property type="match status" value="1"/>
</dbReference>
<dbReference type="PANTHER" id="PTHR23235:SF142">
    <property type="entry name" value="ZINC FINGER PROTEIN 384"/>
    <property type="match status" value="1"/>
</dbReference>
<keyword evidence="3 12" id="KW-0479">Metal-binding</keyword>
<sequence length="613" mass="70712">MLDITTSCRTCMKENVNLIDINENVRIQENCFQLTELLVLCTAVEVSKEDGLPQKLCDECVKDLQIAYSFRTQAEKSQEEYKKLLQIKSEPQEIEFKAENDHDYLEVYDDFKFDTDYSKIEVKGNHLLCSKCNKQFSSEKKLLKHLQTHYSLPLECTVCKKRYHNTTSFEKHMAKHDNVALELLCNKNIDENDLLMKVEASEIEVKLEKLENIQEQTFKCGDCSMTFTKQRALSMHMKKHRNNKILTEFICDTCGKAFRMKHLLKRHLMMHGEVKPYKCGKCSKTYPRRDQLLSHAYTHKKNKPYVCSYCNKSFAQLCSLKDHVRSHTGETPYLCSQCGKGFKNNSNLKQHMMRHTGLKPFACNMCPKSFCTKGQLTSHMSTHTGEHPFKCEECGAAFTKQNSLKKHSMIHLGVRPFACDNCNMRFTCKDHLKRHTRIHTGEKPYKCKYCERAFSQSNDLVKHTRQHVGQNIYQCTICSSRFRLLSELKNHYPVHFVNGKDGTDGTNQQTVKENPNSNILKDLLEKDSAIPKDYPILSLKPTEEFNLQPLKDETSKHSVDKDLPLLTLKTASPVFEADKSQTSIDNRIVITIDSRDTNGLVNGITINLPPKES</sequence>
<reference evidence="16" key="1">
    <citation type="submission" date="2025-08" db="UniProtKB">
        <authorList>
            <consortium name="RefSeq"/>
        </authorList>
    </citation>
    <scope>IDENTIFICATION</scope>
</reference>
<feature type="domain" description="C2H2-type" evidence="13">
    <location>
        <begin position="218"/>
        <end position="245"/>
    </location>
</feature>
<feature type="domain" description="C2H2-type" evidence="13">
    <location>
        <begin position="445"/>
        <end position="472"/>
    </location>
</feature>
<dbReference type="Proteomes" id="UP000322000">
    <property type="component" value="Chromosome 20"/>
</dbReference>
<dbReference type="InParanoid" id="A0A7E5WLJ8"/>
<evidence type="ECO:0000256" key="10">
    <source>
        <dbReference type="ARBA" id="ARBA00023242"/>
    </source>
</evidence>
<feature type="domain" description="C2H2-type" evidence="13">
    <location>
        <begin position="333"/>
        <end position="360"/>
    </location>
</feature>
<dbReference type="FunFam" id="3.30.160.60:FF:002343">
    <property type="entry name" value="Zinc finger protein 33A"/>
    <property type="match status" value="2"/>
</dbReference>
<organism evidence="15 16">
    <name type="scientific">Trichoplusia ni</name>
    <name type="common">Cabbage looper</name>
    <dbReference type="NCBI Taxonomy" id="7111"/>
    <lineage>
        <taxon>Eukaryota</taxon>
        <taxon>Metazoa</taxon>
        <taxon>Ecdysozoa</taxon>
        <taxon>Arthropoda</taxon>
        <taxon>Hexapoda</taxon>
        <taxon>Insecta</taxon>
        <taxon>Pterygota</taxon>
        <taxon>Neoptera</taxon>
        <taxon>Endopterygota</taxon>
        <taxon>Lepidoptera</taxon>
        <taxon>Glossata</taxon>
        <taxon>Ditrysia</taxon>
        <taxon>Noctuoidea</taxon>
        <taxon>Noctuidae</taxon>
        <taxon>Plusiinae</taxon>
        <taxon>Trichoplusia</taxon>
    </lineage>
</organism>
<dbReference type="InterPro" id="IPR013087">
    <property type="entry name" value="Znf_C2H2_type"/>
</dbReference>
<dbReference type="FunFam" id="3.30.160.60:FF:000264">
    <property type="entry name" value="Zinc finger protein 236"/>
    <property type="match status" value="1"/>
</dbReference>
<feature type="binding site" evidence="12">
    <location>
        <position position="8"/>
    </location>
    <ligand>
        <name>Zn(2+)</name>
        <dbReference type="ChEBI" id="CHEBI:29105"/>
    </ligand>
</feature>
<dbReference type="GO" id="GO:0005634">
    <property type="term" value="C:nucleus"/>
    <property type="evidence" value="ECO:0007669"/>
    <property type="project" value="UniProtKB-SubCell"/>
</dbReference>
<proteinExistence type="inferred from homology"/>
<evidence type="ECO:0000256" key="11">
    <source>
        <dbReference type="PROSITE-ProRule" id="PRU00042"/>
    </source>
</evidence>
<dbReference type="FunFam" id="3.30.160.60:FF:000508">
    <property type="entry name" value="Myeloid zinc finger 1"/>
    <property type="match status" value="1"/>
</dbReference>
<keyword evidence="9" id="KW-0804">Transcription</keyword>
<feature type="domain" description="C2H2-type" evidence="13">
    <location>
        <begin position="277"/>
        <end position="304"/>
    </location>
</feature>
<evidence type="ECO:0000256" key="12">
    <source>
        <dbReference type="PROSITE-ProRule" id="PRU01263"/>
    </source>
</evidence>
<keyword evidence="5 11" id="KW-0863">Zinc-finger</keyword>
<dbReference type="Pfam" id="PF07776">
    <property type="entry name" value="zf-AD"/>
    <property type="match status" value="1"/>
</dbReference>
<dbReference type="SMART" id="SM00355">
    <property type="entry name" value="ZnF_C2H2"/>
    <property type="match status" value="12"/>
</dbReference>
<dbReference type="SUPFAM" id="SSF57667">
    <property type="entry name" value="beta-beta-alpha zinc fingers"/>
    <property type="match status" value="7"/>
</dbReference>
<feature type="binding site" evidence="12">
    <location>
        <position position="60"/>
    </location>
    <ligand>
        <name>Zn(2+)</name>
        <dbReference type="ChEBI" id="CHEBI:29105"/>
    </ligand>
</feature>
<dbReference type="GO" id="GO:0042802">
    <property type="term" value="F:identical protein binding"/>
    <property type="evidence" value="ECO:0007669"/>
    <property type="project" value="UniProtKB-ARBA"/>
</dbReference>
<feature type="domain" description="C2H2-type" evidence="13">
    <location>
        <begin position="417"/>
        <end position="444"/>
    </location>
</feature>
<evidence type="ECO:0000256" key="2">
    <source>
        <dbReference type="ARBA" id="ARBA00006991"/>
    </source>
</evidence>
<keyword evidence="8" id="KW-0238">DNA-binding</keyword>
<dbReference type="PROSITE" id="PS00028">
    <property type="entry name" value="ZINC_FINGER_C2H2_1"/>
    <property type="match status" value="12"/>
</dbReference>
<keyword evidence="7" id="KW-0805">Transcription regulation</keyword>
<dbReference type="PROSITE" id="PS50157">
    <property type="entry name" value="ZINC_FINGER_C2H2_2"/>
    <property type="match status" value="11"/>
</dbReference>
<dbReference type="FunFam" id="3.30.160.60:FF:001485">
    <property type="entry name" value="Krueppel-related zinc finger protein"/>
    <property type="match status" value="1"/>
</dbReference>
<accession>A0A7E5WLJ8</accession>
<dbReference type="PANTHER" id="PTHR23235">
    <property type="entry name" value="KRUEPPEL-LIKE TRANSCRIPTION FACTOR"/>
    <property type="match status" value="1"/>
</dbReference>
<feature type="binding site" evidence="12">
    <location>
        <position position="57"/>
    </location>
    <ligand>
        <name>Zn(2+)</name>
        <dbReference type="ChEBI" id="CHEBI:29105"/>
    </ligand>
</feature>
<evidence type="ECO:0000259" key="14">
    <source>
        <dbReference type="PROSITE" id="PS51915"/>
    </source>
</evidence>
<keyword evidence="4" id="KW-0677">Repeat</keyword>
<evidence type="ECO:0000256" key="6">
    <source>
        <dbReference type="ARBA" id="ARBA00022833"/>
    </source>
</evidence>
<dbReference type="GO" id="GO:0000978">
    <property type="term" value="F:RNA polymerase II cis-regulatory region sequence-specific DNA binding"/>
    <property type="evidence" value="ECO:0007669"/>
    <property type="project" value="TreeGrafter"/>
</dbReference>
<keyword evidence="15" id="KW-1185">Reference proteome</keyword>